<dbReference type="OrthoDB" id="6182044at2"/>
<proteinExistence type="predicted"/>
<organism evidence="1 2">
    <name type="scientific">Marinospirillum alkaliphilum DSM 21637</name>
    <dbReference type="NCBI Taxonomy" id="1122209"/>
    <lineage>
        <taxon>Bacteria</taxon>
        <taxon>Pseudomonadati</taxon>
        <taxon>Pseudomonadota</taxon>
        <taxon>Gammaproteobacteria</taxon>
        <taxon>Oceanospirillales</taxon>
        <taxon>Oceanospirillaceae</taxon>
        <taxon>Marinospirillum</taxon>
    </lineage>
</organism>
<evidence type="ECO:0000313" key="2">
    <source>
        <dbReference type="Proteomes" id="UP000182350"/>
    </source>
</evidence>
<accession>A0A1K1ZN56</accession>
<sequence length="134" mass="14934">MNINTYQDLIALAEEQPEPQRLLFVFSKAELPEDATPAQKKAFEQGEGGVLNPVICVDRTPEEVRDFTTLVSESEQTGHDWDIAFVAAMSGRGGMPPTSEECLQPLKMMMQQIQSGMISRFLAFSRQGELVQLN</sequence>
<name>A0A1K1ZN56_9GAMM</name>
<protein>
    <submittedName>
        <fullName evidence="1">Uncharacterized protein</fullName>
    </submittedName>
</protein>
<dbReference type="RefSeq" id="WP_072327090.1">
    <property type="nucleotide sequence ID" value="NZ_FPJW01000012.1"/>
</dbReference>
<dbReference type="AlphaFoldDB" id="A0A1K1ZN56"/>
<reference evidence="1 2" key="1">
    <citation type="submission" date="2016-11" db="EMBL/GenBank/DDBJ databases">
        <authorList>
            <person name="Jaros S."/>
            <person name="Januszkiewicz K."/>
            <person name="Wedrychowicz H."/>
        </authorList>
    </citation>
    <scope>NUCLEOTIDE SEQUENCE [LARGE SCALE GENOMIC DNA]</scope>
    <source>
        <strain evidence="1 2">DSM 21637</strain>
    </source>
</reference>
<evidence type="ECO:0000313" key="1">
    <source>
        <dbReference type="EMBL" id="SFX75488.1"/>
    </source>
</evidence>
<dbReference type="EMBL" id="FPJW01000012">
    <property type="protein sequence ID" value="SFX75488.1"/>
    <property type="molecule type" value="Genomic_DNA"/>
</dbReference>
<dbReference type="STRING" id="1122209.SAMN02745752_02772"/>
<dbReference type="Proteomes" id="UP000182350">
    <property type="component" value="Unassembled WGS sequence"/>
</dbReference>
<gene>
    <name evidence="1" type="ORF">SAMN02745752_02772</name>
</gene>
<keyword evidence="2" id="KW-1185">Reference proteome</keyword>